<dbReference type="Pfam" id="PF01663">
    <property type="entry name" value="Phosphodiest"/>
    <property type="match status" value="1"/>
</dbReference>
<dbReference type="SUPFAM" id="SSF53649">
    <property type="entry name" value="Alkaline phosphatase-like"/>
    <property type="match status" value="1"/>
</dbReference>
<name>A0A4Q7NHQ5_9ACTN</name>
<comment type="caution">
    <text evidence="1">The sequence shown here is derived from an EMBL/GenBank/DDBJ whole genome shotgun (WGS) entry which is preliminary data.</text>
</comment>
<dbReference type="RefSeq" id="WP_130494088.1">
    <property type="nucleotide sequence ID" value="NZ_SGXD01000004.1"/>
</dbReference>
<keyword evidence="2" id="KW-1185">Reference proteome</keyword>
<proteinExistence type="predicted"/>
<dbReference type="InterPro" id="IPR017850">
    <property type="entry name" value="Alkaline_phosphatase_core_sf"/>
</dbReference>
<dbReference type="Gene3D" id="3.40.720.10">
    <property type="entry name" value="Alkaline Phosphatase, subunit A"/>
    <property type="match status" value="1"/>
</dbReference>
<dbReference type="EMBL" id="SGXD01000004">
    <property type="protein sequence ID" value="RZS82986.1"/>
    <property type="molecule type" value="Genomic_DNA"/>
</dbReference>
<accession>A0A4Q7NHQ5</accession>
<dbReference type="AlphaFoldDB" id="A0A4Q7NHQ5"/>
<sequence length="375" mass="38184">MTLPPGLGALADVLPGVLAALGVPGAEEPVLPLPAARRACVLLVDGLGDLLLRAAVEPDPARYPALAALVARGGALEAGFPSTTATSIASLGTGLLPGAHGLLGLRVRPPGGGPLLSLLRWRDEADPLAWQPHSTAFERARAAGVTPYAVVPGAFAGSGLTRAALRGAELVPAATAGERAAAALAALEAGDRTLVYAYDGDLDATGHRAGCGSEAWALQLAHVDLLVRQLVEGLPPGALLLVTADHGMLDLDREASVDLDGDGAVLREGVAELGGEARARYAYAVPGAAADVLATWREVLGERADVRSREEAVEEGWFGPVRPELLPVVGDVVAAARGRAGLLASAAEPYESALVGVHGSRSAEERRVPLLVTTA</sequence>
<protein>
    <submittedName>
        <fullName evidence="1">Type I phosphodiesterase/nucleotide pyrophosphatase</fullName>
    </submittedName>
</protein>
<organism evidence="1 2">
    <name type="scientific">Motilibacter rhizosphaerae</name>
    <dbReference type="NCBI Taxonomy" id="598652"/>
    <lineage>
        <taxon>Bacteria</taxon>
        <taxon>Bacillati</taxon>
        <taxon>Actinomycetota</taxon>
        <taxon>Actinomycetes</taxon>
        <taxon>Motilibacterales</taxon>
        <taxon>Motilibacteraceae</taxon>
        <taxon>Motilibacter</taxon>
    </lineage>
</organism>
<dbReference type="Proteomes" id="UP000293638">
    <property type="component" value="Unassembled WGS sequence"/>
</dbReference>
<evidence type="ECO:0000313" key="2">
    <source>
        <dbReference type="Proteomes" id="UP000293638"/>
    </source>
</evidence>
<reference evidence="1 2" key="1">
    <citation type="submission" date="2019-02" db="EMBL/GenBank/DDBJ databases">
        <title>Genomic Encyclopedia of Type Strains, Phase IV (KMG-IV): sequencing the most valuable type-strain genomes for metagenomic binning, comparative biology and taxonomic classification.</title>
        <authorList>
            <person name="Goeker M."/>
        </authorList>
    </citation>
    <scope>NUCLEOTIDE SEQUENCE [LARGE SCALE GENOMIC DNA]</scope>
    <source>
        <strain evidence="1 2">DSM 45622</strain>
    </source>
</reference>
<evidence type="ECO:0000313" key="1">
    <source>
        <dbReference type="EMBL" id="RZS82986.1"/>
    </source>
</evidence>
<dbReference type="InterPro" id="IPR002591">
    <property type="entry name" value="Phosphodiest/P_Trfase"/>
</dbReference>
<gene>
    <name evidence="1" type="ORF">EV189_3384</name>
</gene>
<dbReference type="OrthoDB" id="9779267at2"/>